<evidence type="ECO:0000313" key="3">
    <source>
        <dbReference type="Proteomes" id="UP000016986"/>
    </source>
</evidence>
<accession>U2YV57</accession>
<dbReference type="AlphaFoldDB" id="U2YV57"/>
<feature type="region of interest" description="Disordered" evidence="1">
    <location>
        <begin position="1"/>
        <end position="32"/>
    </location>
</feature>
<protein>
    <submittedName>
        <fullName evidence="2">Uncharacterized protein</fullName>
    </submittedName>
</protein>
<keyword evidence="3" id="KW-1185">Reference proteome</keyword>
<evidence type="ECO:0000256" key="1">
    <source>
        <dbReference type="SAM" id="MobiDB-lite"/>
    </source>
</evidence>
<evidence type="ECO:0000313" key="2">
    <source>
        <dbReference type="EMBL" id="GAD52662.1"/>
    </source>
</evidence>
<name>U2YV57_9EURY</name>
<proteinExistence type="predicted"/>
<reference evidence="2 3" key="1">
    <citation type="submission" date="2013-09" db="EMBL/GenBank/DDBJ databases">
        <title>Whole genome sequencing of Halarchaeum acidiphilum strain MH1-52-1.</title>
        <authorList>
            <person name="Shimane Y."/>
            <person name="Minegishi H."/>
            <person name="Nishi S."/>
            <person name="Echigo A."/>
            <person name="Shuto A."/>
            <person name="Konishi M."/>
            <person name="Ito T."/>
            <person name="Ohkuma M."/>
            <person name="Ohta Y."/>
            <person name="Nagano Y."/>
            <person name="Tsubouchi T."/>
            <person name="Mori K."/>
            <person name="Usui K."/>
            <person name="Kamekura M."/>
            <person name="Usami R."/>
            <person name="Takaki Y."/>
            <person name="Hatada Y."/>
        </authorList>
    </citation>
    <scope>NUCLEOTIDE SEQUENCE [LARGE SCALE GENOMIC DNA]</scope>
    <source>
        <strain evidence="2 3">JCM 16109</strain>
    </source>
</reference>
<organism evidence="2 3">
    <name type="scientific">Halarchaeum acidiphilum MH1-52-1</name>
    <dbReference type="NCBI Taxonomy" id="1261545"/>
    <lineage>
        <taxon>Archaea</taxon>
        <taxon>Methanobacteriati</taxon>
        <taxon>Methanobacteriota</taxon>
        <taxon>Stenosarchaea group</taxon>
        <taxon>Halobacteria</taxon>
        <taxon>Halobacteriales</taxon>
        <taxon>Halobacteriaceae</taxon>
    </lineage>
</organism>
<gene>
    <name evidence="2" type="ORF">MBEHAL_1422</name>
</gene>
<sequence>MVPASRGVCASVPTARSRWTKRRTTRRGRATGSACGDGLRGALGVGRRAVAAYVCPECTLVGFYAEWVMITNNAKRIDGDT</sequence>
<dbReference type="EMBL" id="BATA01000030">
    <property type="protein sequence ID" value="GAD52662.1"/>
    <property type="molecule type" value="Genomic_DNA"/>
</dbReference>
<dbReference type="Proteomes" id="UP000016986">
    <property type="component" value="Unassembled WGS sequence"/>
</dbReference>
<feature type="compositionally biased region" description="Basic residues" evidence="1">
    <location>
        <begin position="18"/>
        <end position="29"/>
    </location>
</feature>
<comment type="caution">
    <text evidence="2">The sequence shown here is derived from an EMBL/GenBank/DDBJ whole genome shotgun (WGS) entry which is preliminary data.</text>
</comment>